<organism evidence="2 3">
    <name type="scientific">Bacillus safensis</name>
    <dbReference type="NCBI Taxonomy" id="561879"/>
    <lineage>
        <taxon>Bacteria</taxon>
        <taxon>Bacillati</taxon>
        <taxon>Bacillota</taxon>
        <taxon>Bacilli</taxon>
        <taxon>Bacillales</taxon>
        <taxon>Bacillaceae</taxon>
        <taxon>Bacillus</taxon>
    </lineage>
</organism>
<dbReference type="AlphaFoldDB" id="A0A5S9MIY7"/>
<dbReference type="InterPro" id="IPR056944">
    <property type="entry name" value="Tubby_C-like"/>
</dbReference>
<protein>
    <recommendedName>
        <fullName evidence="1">Tubby C-terminal domain-containing protein</fullName>
    </recommendedName>
</protein>
<proteinExistence type="predicted"/>
<feature type="domain" description="Tubby C-terminal" evidence="1">
    <location>
        <begin position="5"/>
        <end position="43"/>
    </location>
</feature>
<dbReference type="EMBL" id="AP021906">
    <property type="protein sequence ID" value="BBP93390.1"/>
    <property type="molecule type" value="Genomic_DNA"/>
</dbReference>
<reference evidence="2 3" key="1">
    <citation type="submission" date="2019-12" db="EMBL/GenBank/DDBJ databases">
        <title>Full genome sequence of a Bacillus safensis strain isolated from commercially available natto in Indonesia.</title>
        <authorList>
            <person name="Yoshida M."/>
            <person name="Uomi M."/>
            <person name="Waturangi D."/>
            <person name="Ekaputri J.J."/>
            <person name="Setiamarga D.H.E."/>
        </authorList>
    </citation>
    <scope>NUCLEOTIDE SEQUENCE [LARGE SCALE GENOMIC DNA]</scope>
    <source>
        <strain evidence="2 3">IDN1</strain>
    </source>
</reference>
<dbReference type="Pfam" id="PF23728">
    <property type="entry name" value="Tubby_C_like"/>
    <property type="match status" value="1"/>
</dbReference>
<accession>A0A5S9MIY7</accession>
<evidence type="ECO:0000259" key="1">
    <source>
        <dbReference type="Pfam" id="PF23728"/>
    </source>
</evidence>
<name>A0A5S9MIY7_BACIA</name>
<gene>
    <name evidence="2" type="ORF">BsIDN1_70080</name>
</gene>
<sequence>MEFGYFKKPVIKKTTKCIPIINKDGVNIGFIKRFYTNKSGKKVD</sequence>
<evidence type="ECO:0000313" key="2">
    <source>
        <dbReference type="EMBL" id="BBP93390.1"/>
    </source>
</evidence>
<dbReference type="Proteomes" id="UP000464658">
    <property type="component" value="Chromosome"/>
</dbReference>
<evidence type="ECO:0000313" key="3">
    <source>
        <dbReference type="Proteomes" id="UP000464658"/>
    </source>
</evidence>